<dbReference type="Gene3D" id="2.30.30.790">
    <property type="match status" value="1"/>
</dbReference>
<keyword evidence="4" id="KW-0934">Plastid</keyword>
<reference evidence="4" key="1">
    <citation type="journal article" date="2017" name="J. Phycol.">
        <title>Phylogenetic position of the coral symbiont Ostreobium (Ulvophyceae) inferred from chloroplast genome data.</title>
        <authorList>
            <person name="Verbruggen H."/>
            <person name="Marcelino V.R."/>
            <person name="Guiry M.D."/>
            <person name="Cremen M.C."/>
            <person name="Jackson C.J."/>
        </authorList>
    </citation>
    <scope>NUCLEOTIDE SEQUENCE</scope>
</reference>
<sequence>MPQVGNRIRVGVQIREADKQRIQFFEGIVISKKSSSTDLTITVRKIFQGIGVERTFPIYSPQIKSFEILTNTKTNRAKLFYLRNRIGKAATRIQVK</sequence>
<dbReference type="InterPro" id="IPR038657">
    <property type="entry name" value="Ribosomal_bL19_sf"/>
</dbReference>
<name>A0A1X9RQ33_9CHLO</name>
<gene>
    <name evidence="4" type="primary">rpl19</name>
</gene>
<geneLocation type="chloroplast" evidence="4"/>
<evidence type="ECO:0000256" key="3">
    <source>
        <dbReference type="ARBA" id="ARBA00023274"/>
    </source>
</evidence>
<dbReference type="GO" id="GO:0005840">
    <property type="term" value="C:ribosome"/>
    <property type="evidence" value="ECO:0007669"/>
    <property type="project" value="UniProtKB-KW"/>
</dbReference>
<dbReference type="Pfam" id="PF01245">
    <property type="entry name" value="Ribosomal_L19"/>
    <property type="match status" value="1"/>
</dbReference>
<dbReference type="GO" id="GO:0003735">
    <property type="term" value="F:structural constituent of ribosome"/>
    <property type="evidence" value="ECO:0007669"/>
    <property type="project" value="InterPro"/>
</dbReference>
<dbReference type="PANTHER" id="PTHR15680">
    <property type="entry name" value="RIBOSOMAL PROTEIN L19"/>
    <property type="match status" value="1"/>
</dbReference>
<dbReference type="AlphaFoldDB" id="A0A1X9RQ33"/>
<dbReference type="GO" id="GO:1990904">
    <property type="term" value="C:ribonucleoprotein complex"/>
    <property type="evidence" value="ECO:0007669"/>
    <property type="project" value="UniProtKB-KW"/>
</dbReference>
<protein>
    <submittedName>
        <fullName evidence="4">Ribosomal protein L19</fullName>
    </submittedName>
</protein>
<evidence type="ECO:0000256" key="1">
    <source>
        <dbReference type="ARBA" id="ARBA00005781"/>
    </source>
</evidence>
<organism evidence="4">
    <name type="scientific">Ostreobium sp. HV05042</name>
    <dbReference type="NCBI Taxonomy" id="1979227"/>
    <lineage>
        <taxon>Eukaryota</taxon>
        <taxon>Viridiplantae</taxon>
        <taxon>Chlorophyta</taxon>
        <taxon>core chlorophytes</taxon>
        <taxon>Ulvophyceae</taxon>
        <taxon>TCBD clade</taxon>
        <taxon>Bryopsidales</taxon>
        <taxon>Ostreobineae</taxon>
        <taxon>Ostreobiaceae</taxon>
        <taxon>Ostreobium</taxon>
    </lineage>
</organism>
<dbReference type="InterPro" id="IPR001857">
    <property type="entry name" value="Ribosomal_bL19"/>
</dbReference>
<accession>A0A1X9RQ33</accession>
<keyword evidence="4" id="KW-0150">Chloroplast</keyword>
<keyword evidence="2 4" id="KW-0689">Ribosomal protein</keyword>
<comment type="similarity">
    <text evidence="1">Belongs to the bacterial ribosomal protein bL19 family.</text>
</comment>
<dbReference type="InterPro" id="IPR008991">
    <property type="entry name" value="Translation_prot_SH3-like_sf"/>
</dbReference>
<dbReference type="PANTHER" id="PTHR15680:SF9">
    <property type="entry name" value="LARGE RIBOSOMAL SUBUNIT PROTEIN BL19M"/>
    <property type="match status" value="1"/>
</dbReference>
<evidence type="ECO:0000256" key="2">
    <source>
        <dbReference type="ARBA" id="ARBA00022980"/>
    </source>
</evidence>
<evidence type="ECO:0000313" key="4">
    <source>
        <dbReference type="EMBL" id="ARQ82271.1"/>
    </source>
</evidence>
<keyword evidence="3" id="KW-0687">Ribonucleoprotein</keyword>
<dbReference type="SUPFAM" id="SSF50104">
    <property type="entry name" value="Translation proteins SH3-like domain"/>
    <property type="match status" value="1"/>
</dbReference>
<dbReference type="EMBL" id="KY509314">
    <property type="protein sequence ID" value="ARQ82271.1"/>
    <property type="molecule type" value="Genomic_DNA"/>
</dbReference>
<dbReference type="NCBIfam" id="TIGR01024">
    <property type="entry name" value="rplS_bact"/>
    <property type="match status" value="1"/>
</dbReference>
<dbReference type="GO" id="GO:0006412">
    <property type="term" value="P:translation"/>
    <property type="evidence" value="ECO:0007669"/>
    <property type="project" value="InterPro"/>
</dbReference>
<dbReference type="PRINTS" id="PR00061">
    <property type="entry name" value="RIBOSOMALL19"/>
</dbReference>
<proteinExistence type="inferred from homology"/>
<dbReference type="PIRSF" id="PIRSF002191">
    <property type="entry name" value="Ribosomal_L19"/>
    <property type="match status" value="1"/>
</dbReference>